<comment type="caution">
    <text evidence="1">The sequence shown here is derived from an EMBL/GenBank/DDBJ whole genome shotgun (WGS) entry which is preliminary data.</text>
</comment>
<organism evidence="1 2">
    <name type="scientific">Paramecium sonneborni</name>
    <dbReference type="NCBI Taxonomy" id="65129"/>
    <lineage>
        <taxon>Eukaryota</taxon>
        <taxon>Sar</taxon>
        <taxon>Alveolata</taxon>
        <taxon>Ciliophora</taxon>
        <taxon>Intramacronucleata</taxon>
        <taxon>Oligohymenophorea</taxon>
        <taxon>Peniculida</taxon>
        <taxon>Parameciidae</taxon>
        <taxon>Paramecium</taxon>
    </lineage>
</organism>
<reference evidence="1" key="1">
    <citation type="submission" date="2021-01" db="EMBL/GenBank/DDBJ databases">
        <authorList>
            <consortium name="Genoscope - CEA"/>
            <person name="William W."/>
        </authorList>
    </citation>
    <scope>NUCLEOTIDE SEQUENCE</scope>
</reference>
<dbReference type="Proteomes" id="UP000692954">
    <property type="component" value="Unassembled WGS sequence"/>
</dbReference>
<name>A0A8S1NC04_9CILI</name>
<sequence>MQINQLFIEKKVNKIYLLVDNQMRIKVIRSNKFLKFQISINKEHLDVNCKLFSKSLKVKSNSFFKNQQKQLYQNHQIQIFKCQKNSKVFRLQKQNHLLDTIKNNSIKTLLEILQQPLNQRSFRIKQLKIKS</sequence>
<gene>
    <name evidence="1" type="ORF">PSON_ATCC_30995.1.T0530093</name>
</gene>
<dbReference type="EMBL" id="CAJJDN010000053">
    <property type="protein sequence ID" value="CAD8088779.1"/>
    <property type="molecule type" value="Genomic_DNA"/>
</dbReference>
<protein>
    <submittedName>
        <fullName evidence="1">Uncharacterized protein</fullName>
    </submittedName>
</protein>
<accession>A0A8S1NC04</accession>
<evidence type="ECO:0000313" key="1">
    <source>
        <dbReference type="EMBL" id="CAD8088779.1"/>
    </source>
</evidence>
<evidence type="ECO:0000313" key="2">
    <source>
        <dbReference type="Proteomes" id="UP000692954"/>
    </source>
</evidence>
<keyword evidence="2" id="KW-1185">Reference proteome</keyword>
<proteinExistence type="predicted"/>
<dbReference type="AlphaFoldDB" id="A0A8S1NC04"/>